<evidence type="ECO:0000313" key="2">
    <source>
        <dbReference type="Proteomes" id="UP000789525"/>
    </source>
</evidence>
<keyword evidence="2" id="KW-1185">Reference proteome</keyword>
<reference evidence="1" key="1">
    <citation type="submission" date="2021-06" db="EMBL/GenBank/DDBJ databases">
        <authorList>
            <person name="Kallberg Y."/>
            <person name="Tangrot J."/>
            <person name="Rosling A."/>
        </authorList>
    </citation>
    <scope>NUCLEOTIDE SEQUENCE</scope>
    <source>
        <strain evidence="1">CL356</strain>
    </source>
</reference>
<organism evidence="1 2">
    <name type="scientific">Acaulospora colombiana</name>
    <dbReference type="NCBI Taxonomy" id="27376"/>
    <lineage>
        <taxon>Eukaryota</taxon>
        <taxon>Fungi</taxon>
        <taxon>Fungi incertae sedis</taxon>
        <taxon>Mucoromycota</taxon>
        <taxon>Glomeromycotina</taxon>
        <taxon>Glomeromycetes</taxon>
        <taxon>Diversisporales</taxon>
        <taxon>Acaulosporaceae</taxon>
        <taxon>Acaulospora</taxon>
    </lineage>
</organism>
<dbReference type="EMBL" id="CAJVPT010066305">
    <property type="protein sequence ID" value="CAG8773198.1"/>
    <property type="molecule type" value="Genomic_DNA"/>
</dbReference>
<feature type="non-terminal residue" evidence="1">
    <location>
        <position position="80"/>
    </location>
</feature>
<protein>
    <submittedName>
        <fullName evidence="1">7067_t:CDS:1</fullName>
    </submittedName>
</protein>
<evidence type="ECO:0000313" key="1">
    <source>
        <dbReference type="EMBL" id="CAG8773198.1"/>
    </source>
</evidence>
<dbReference type="Proteomes" id="UP000789525">
    <property type="component" value="Unassembled WGS sequence"/>
</dbReference>
<accession>A0ACA9R1N5</accession>
<proteinExistence type="predicted"/>
<comment type="caution">
    <text evidence="1">The sequence shown here is derived from an EMBL/GenBank/DDBJ whole genome shotgun (WGS) entry which is preliminary data.</text>
</comment>
<sequence>MHTKENSLVFVGIGAARDERDAEQVKQQECHGKSRYCADDSGDLWPDYAHDEHLFHVSCKRRRTYDDCYPLASVEEERLG</sequence>
<gene>
    <name evidence="1" type="ORF">ACOLOM_LOCUS13928</name>
</gene>
<name>A0ACA9R1N5_9GLOM</name>